<feature type="domain" description="Sieve element occlusion N-terminal" evidence="2">
    <location>
        <begin position="45"/>
        <end position="175"/>
    </location>
</feature>
<dbReference type="Pfam" id="PF14576">
    <property type="entry name" value="SEO_N"/>
    <property type="match status" value="1"/>
</dbReference>
<feature type="region of interest" description="Disordered" evidence="1">
    <location>
        <begin position="1"/>
        <end position="29"/>
    </location>
</feature>
<evidence type="ECO:0000313" key="3">
    <source>
        <dbReference type="EMBL" id="KAI5351220.1"/>
    </source>
</evidence>
<reference evidence="3 4" key="1">
    <citation type="journal article" date="2022" name="G3 (Bethesda)">
        <title>Whole-genome sequence and methylome profiling of the almond [Prunus dulcis (Mill.) D.A. Webb] cultivar 'Nonpareil'.</title>
        <authorList>
            <person name="D'Amico-Willman K.M."/>
            <person name="Ouma W.Z."/>
            <person name="Meulia T."/>
            <person name="Sideli G.M."/>
            <person name="Gradziel T.M."/>
            <person name="Fresnedo-Ramirez J."/>
        </authorList>
    </citation>
    <scope>NUCLEOTIDE SEQUENCE [LARGE SCALE GENOMIC DNA]</scope>
    <source>
        <strain evidence="3">Clone GOH B32 T37-40</strain>
    </source>
</reference>
<dbReference type="Proteomes" id="UP001054821">
    <property type="component" value="Chromosome 1"/>
</dbReference>
<gene>
    <name evidence="3" type="ORF">L3X38_004111</name>
</gene>
<keyword evidence="4" id="KW-1185">Reference proteome</keyword>
<dbReference type="PANTHER" id="PTHR33232">
    <property type="entry name" value="PROTEIN SIEVE ELEMENT OCCLUSION B-LIKE"/>
    <property type="match status" value="1"/>
</dbReference>
<sequence>MTSLPKNKARNATVESSTHKEGVDISTTVTHEEHIRVERAESYVSEDQIWTVVHENHFPDQNKLSFNVRDLLSVTGNIIDDAANNSIVDNILQHTAPDMTVYDSNDNFISPLCLLKSISCQMSSCRDGEQVSLPLRTEAIFKKLKKFSWEAKAVLTLAAFALEYGDFWHLAQNYGQCDKLTK</sequence>
<accession>A0AAD4ZNA9</accession>
<dbReference type="EMBL" id="JAJFAZ020000001">
    <property type="protein sequence ID" value="KAI5351220.1"/>
    <property type="molecule type" value="Genomic_DNA"/>
</dbReference>
<comment type="caution">
    <text evidence="3">The sequence shown here is derived from an EMBL/GenBank/DDBJ whole genome shotgun (WGS) entry which is preliminary data.</text>
</comment>
<evidence type="ECO:0000313" key="4">
    <source>
        <dbReference type="Proteomes" id="UP001054821"/>
    </source>
</evidence>
<dbReference type="InterPro" id="IPR027942">
    <property type="entry name" value="SEO_N"/>
</dbReference>
<evidence type="ECO:0000259" key="2">
    <source>
        <dbReference type="Pfam" id="PF14576"/>
    </source>
</evidence>
<dbReference type="InterPro" id="IPR039299">
    <property type="entry name" value="SEOA"/>
</dbReference>
<protein>
    <recommendedName>
        <fullName evidence="2">Sieve element occlusion N-terminal domain-containing protein</fullName>
    </recommendedName>
</protein>
<proteinExistence type="predicted"/>
<name>A0AAD4ZNA9_PRUDU</name>
<organism evidence="3 4">
    <name type="scientific">Prunus dulcis</name>
    <name type="common">Almond</name>
    <name type="synonym">Amygdalus dulcis</name>
    <dbReference type="NCBI Taxonomy" id="3755"/>
    <lineage>
        <taxon>Eukaryota</taxon>
        <taxon>Viridiplantae</taxon>
        <taxon>Streptophyta</taxon>
        <taxon>Embryophyta</taxon>
        <taxon>Tracheophyta</taxon>
        <taxon>Spermatophyta</taxon>
        <taxon>Magnoliopsida</taxon>
        <taxon>eudicotyledons</taxon>
        <taxon>Gunneridae</taxon>
        <taxon>Pentapetalae</taxon>
        <taxon>rosids</taxon>
        <taxon>fabids</taxon>
        <taxon>Rosales</taxon>
        <taxon>Rosaceae</taxon>
        <taxon>Amygdaloideae</taxon>
        <taxon>Amygdaleae</taxon>
        <taxon>Prunus</taxon>
    </lineage>
</organism>
<evidence type="ECO:0000256" key="1">
    <source>
        <dbReference type="SAM" id="MobiDB-lite"/>
    </source>
</evidence>
<dbReference type="PANTHER" id="PTHR33232:SF18">
    <property type="entry name" value="PROTEIN SIEVE ELEMENT OCCLUSION B-LIKE"/>
    <property type="match status" value="1"/>
</dbReference>
<dbReference type="AlphaFoldDB" id="A0AAD4ZNA9"/>
<dbReference type="GO" id="GO:0010088">
    <property type="term" value="P:phloem development"/>
    <property type="evidence" value="ECO:0007669"/>
    <property type="project" value="InterPro"/>
</dbReference>